<reference evidence="1" key="1">
    <citation type="submission" date="2021-09" db="EMBL/GenBank/DDBJ databases">
        <authorList>
            <consortium name="AG Swart"/>
            <person name="Singh M."/>
            <person name="Singh A."/>
            <person name="Seah K."/>
            <person name="Emmerich C."/>
        </authorList>
    </citation>
    <scope>NUCLEOTIDE SEQUENCE</scope>
    <source>
        <strain evidence="1">ATCC30299</strain>
    </source>
</reference>
<dbReference type="Proteomes" id="UP001162131">
    <property type="component" value="Unassembled WGS sequence"/>
</dbReference>
<comment type="caution">
    <text evidence="1">The sequence shown here is derived from an EMBL/GenBank/DDBJ whole genome shotgun (WGS) entry which is preliminary data.</text>
</comment>
<accession>A0AAU9JEF6</accession>
<dbReference type="AlphaFoldDB" id="A0AAU9JEF6"/>
<gene>
    <name evidence="1" type="ORF">BSTOLATCC_MIC35058</name>
</gene>
<evidence type="ECO:0000313" key="2">
    <source>
        <dbReference type="Proteomes" id="UP001162131"/>
    </source>
</evidence>
<evidence type="ECO:0008006" key="3">
    <source>
        <dbReference type="Google" id="ProtNLM"/>
    </source>
</evidence>
<sequence>MKNLAINQLIEILSFLSTTEIYWIFARINKSCRKSAYSVHVIQNILKNELGLPFIQNKDLKSLIEILKFNTCTAQKSRKSKRLTFFGYATNGGVLLNTSQYWIGNLFLEAKECGAMYSSIKDKNITCAAVVGQDVNYEFKGLNDLITDHDDPNTVESYIDHSFIKKSKIKACIHTIVIERPKTFTCPLKVFLIMTSDSYYPINHTIFNDFDDVKGYSDLQTEIEGKSTILCEKEENGIKIVEFQRDEKDLQLICWGRYENKASTKAVIELQQKRCCKYLYFKFIEGESSSQLLWLHNNVRSNIDVNGISIFGNFINCF</sequence>
<proteinExistence type="predicted"/>
<organism evidence="1 2">
    <name type="scientific">Blepharisma stoltei</name>
    <dbReference type="NCBI Taxonomy" id="1481888"/>
    <lineage>
        <taxon>Eukaryota</taxon>
        <taxon>Sar</taxon>
        <taxon>Alveolata</taxon>
        <taxon>Ciliophora</taxon>
        <taxon>Postciliodesmatophora</taxon>
        <taxon>Heterotrichea</taxon>
        <taxon>Heterotrichida</taxon>
        <taxon>Blepharismidae</taxon>
        <taxon>Blepharisma</taxon>
    </lineage>
</organism>
<keyword evidence="2" id="KW-1185">Reference proteome</keyword>
<dbReference type="EMBL" id="CAJZBQ010000035">
    <property type="protein sequence ID" value="CAG9324036.1"/>
    <property type="molecule type" value="Genomic_DNA"/>
</dbReference>
<protein>
    <recommendedName>
        <fullName evidence="3">LAGLIDADG homing endonuclease</fullName>
    </recommendedName>
</protein>
<name>A0AAU9JEF6_9CILI</name>
<evidence type="ECO:0000313" key="1">
    <source>
        <dbReference type="EMBL" id="CAG9324036.1"/>
    </source>
</evidence>